<dbReference type="Pfam" id="PF03797">
    <property type="entry name" value="Autotransporter"/>
    <property type="match status" value="1"/>
</dbReference>
<dbReference type="SUPFAM" id="SSF103515">
    <property type="entry name" value="Autotransporter"/>
    <property type="match status" value="1"/>
</dbReference>
<proteinExistence type="predicted"/>
<gene>
    <name evidence="3" type="ORF">FEM03_05455</name>
</gene>
<protein>
    <submittedName>
        <fullName evidence="3">Autotransporter domain-containing protein</fullName>
    </submittedName>
</protein>
<dbReference type="RefSeq" id="WP_138085186.1">
    <property type="nucleotide sequence ID" value="NZ_VAUV01000004.1"/>
</dbReference>
<dbReference type="NCBIfam" id="TIGR02601">
    <property type="entry name" value="autotrns_rpt"/>
    <property type="match status" value="3"/>
</dbReference>
<dbReference type="Pfam" id="PF12951">
    <property type="entry name" value="PATR"/>
    <property type="match status" value="3"/>
</dbReference>
<keyword evidence="1" id="KW-0732">Signal</keyword>
<dbReference type="OrthoDB" id="191127at2"/>
<dbReference type="InterPro" id="IPR051551">
    <property type="entry name" value="Autotransporter_adhesion"/>
</dbReference>
<dbReference type="PANTHER" id="PTHR35037">
    <property type="entry name" value="C-TERMINAL REGION OF AIDA-LIKE PROTEIN"/>
    <property type="match status" value="1"/>
</dbReference>
<keyword evidence="4" id="KW-1185">Reference proteome</keyword>
<sequence>MKKTTILPHLVTGFLSLGLLFWMIPAELLAQSTWRNDAEDNNWTNGDNWNGGVPNSVGATVNFGPTALYSDVTIEDTLIRVGTINFQANAIPYGLVVRGSGDSATLVIEGSGVQNLSSNLQTFNVRGSDNDNSATLGFTNSAGAGSNVTYNIDNFGTMYFQNNSNAGSATIHLFHSSSDLFFSDNSSASTATILNQSGGVVQFTGNASASSATFQNANGGRLFFAQNANGTSGTTLYNEAGGVLDISRIDTTSVTIGHLSGAGNIQLGNRELRVGSQNTNATISGVVSDGFTINPFLGPPPTFTFGSLVKEGTGTLLLTAANTYTGTTYIEGGTLSTNNVQALGVYDGVTIGSNAVVLRNGSTLDLQSNLNVQDFQWLNGTVQFNPATTIFNIADQFEYSGTTDPRNFSINSQGLSLQTYTLINFGSTNFNSGDDFTATFFNTIPNVTYNYDFLLNSNNLQIIINGATATGPVLQNSAPVNIPTFADFLVDGMNITTGTPAENNIINSLQFTPNSGLAVSNNLEVTSGIVDTSNGGFFITGGTLSSPNNFQFNTGLDFFLVSSEITGASGLGKTGPGMLVLNGNNTYTGITGVLAGTLLISGDQTAATGDTSVAFNSVLGGNGTIGGNVNFGSAATLSPGASIIIGLIGNGQGTLKINGNLELVAGTTSLFELGQIGVVGGATSDLVDVGGNMTLAGTLQIYPYIGFQQGAYRLFNYGGTLTNNGPIIDSSNVPAQYADHLVLSTAIGGQVNLIVTGPDNIAQFWDGDAGIADDGIVQGGDGIWTNFNPNFPDPPATANSSWQNGTAMFAGTAGIVTVADEIYVQGMQFMTDGYEITGGDLATDIGIFLNPADPILNSARFTVDTDVTAIISAPLRGTAALQKLGEGTLLLNSENAYTGGTIVSNGILQTDNLLALSNGPVTIDGGFIQPLSNLNINSLDWNQGGLRLLLGDPLVNIDNNLTNLGDGGTFILDFDGMTPLVEQYTLLTYNGTSNFTNADFTGISGFAIPNVAIQYAFEITESAVITNLSAQAWGPLLQNSAPAFIPTFADFFVQGQVRTGELDENNTIKSLHFDPGSNLQVYNNLTVTSGNFTVSGGKATIQGGTVLVPGEFNKFGSGTLDARSNFVVNGNSYIHSGALAVNGTFQTPLLHVLGGGTLMGNGIVIGNVLNGGTVAPGNSIGLLTILGNYTQLPSGALQIEVGSVNNHDVLVVSGTAVLDGTLEIASLGYKAKYGDQIPFLRAGNITGKFDVIEMPDPEVNRGRFLNLGKVGVLLVAPKSYTLVAETPNQSRVAAALDNWIGIESGDIGAVTLALDLLREEQYPQAFEAIMPGFHDAALSTAIELSHSQGQLLHQQLSARRLGQRATQPQLGQRMSTTVDGAKNPKSVKAISAPQIQPDSEDYRWSTWFQGSGLFSSGGLSLAPGENFESGTFIAGADYALSDHFALGIFAGYSEGWGDYDNGGEIDLERILFGAYATIDIGHFYLNTALGIGTVDYDINRPIQFATLNRSASSEPDGHEFFALLGGGYDFRRGNWTFGPQASLQYSKVSLNSFIESGADSLNLRMNDPESDSLRSHLGARVAYTIQATDRVAIIPELRAFWQHEFLDGDSLNASLDGGNGPDFTYESERDDKDALFIGAGLGLQIGQRFYANLYYNADLGRNDPNHNVSISATVKF</sequence>
<dbReference type="InterPro" id="IPR013425">
    <property type="entry name" value="Autotrns_rpt"/>
</dbReference>
<comment type="caution">
    <text evidence="3">The sequence shown here is derived from an EMBL/GenBank/DDBJ whole genome shotgun (WGS) entry which is preliminary data.</text>
</comment>
<reference evidence="3 4" key="1">
    <citation type="submission" date="2019-05" db="EMBL/GenBank/DDBJ databases">
        <title>Verrucobacter flavum gen. nov., sp. nov. a new member of the family Verrucomicrobiaceae.</title>
        <authorList>
            <person name="Szuroczki S."/>
            <person name="Abbaszade G."/>
            <person name="Szabo A."/>
            <person name="Felfoldi T."/>
            <person name="Schumann P."/>
            <person name="Boka K."/>
            <person name="Keki Z."/>
            <person name="Toumi M."/>
            <person name="Toth E."/>
        </authorList>
    </citation>
    <scope>NUCLEOTIDE SEQUENCE [LARGE SCALE GENOMIC DNA]</scope>
    <source>
        <strain evidence="3 4">MG-N-17</strain>
    </source>
</reference>
<dbReference type="InterPro" id="IPR006315">
    <property type="entry name" value="OM_autotransptr_brl_dom"/>
</dbReference>
<evidence type="ECO:0000259" key="2">
    <source>
        <dbReference type="PROSITE" id="PS51208"/>
    </source>
</evidence>
<name>A0A5R8KH76_9BACT</name>
<dbReference type="InterPro" id="IPR005546">
    <property type="entry name" value="Autotransporte_beta"/>
</dbReference>
<dbReference type="InterPro" id="IPR036709">
    <property type="entry name" value="Autotransporte_beta_dom_sf"/>
</dbReference>
<evidence type="ECO:0000256" key="1">
    <source>
        <dbReference type="ARBA" id="ARBA00022729"/>
    </source>
</evidence>
<dbReference type="PANTHER" id="PTHR35037:SF3">
    <property type="entry name" value="C-TERMINAL REGION OF AIDA-LIKE PROTEIN"/>
    <property type="match status" value="1"/>
</dbReference>
<organism evidence="3 4">
    <name type="scientific">Phragmitibacter flavus</name>
    <dbReference type="NCBI Taxonomy" id="2576071"/>
    <lineage>
        <taxon>Bacteria</taxon>
        <taxon>Pseudomonadati</taxon>
        <taxon>Verrucomicrobiota</taxon>
        <taxon>Verrucomicrobiia</taxon>
        <taxon>Verrucomicrobiales</taxon>
        <taxon>Verrucomicrobiaceae</taxon>
        <taxon>Phragmitibacter</taxon>
    </lineage>
</organism>
<accession>A0A5R8KH76</accession>
<feature type="domain" description="Autotransporter" evidence="2">
    <location>
        <begin position="1399"/>
        <end position="1676"/>
    </location>
</feature>
<dbReference type="EMBL" id="VAUV01000004">
    <property type="protein sequence ID" value="TLD71590.1"/>
    <property type="molecule type" value="Genomic_DNA"/>
</dbReference>
<dbReference type="SMART" id="SM00869">
    <property type="entry name" value="Autotransporter"/>
    <property type="match status" value="1"/>
</dbReference>
<dbReference type="Gene3D" id="2.40.128.130">
    <property type="entry name" value="Autotransporter beta-domain"/>
    <property type="match status" value="1"/>
</dbReference>
<dbReference type="SUPFAM" id="SSF51126">
    <property type="entry name" value="Pectin lyase-like"/>
    <property type="match status" value="2"/>
</dbReference>
<dbReference type="NCBIfam" id="TIGR01414">
    <property type="entry name" value="autotrans_barl"/>
    <property type="match status" value="1"/>
</dbReference>
<dbReference type="PROSITE" id="PS51208">
    <property type="entry name" value="AUTOTRANSPORTER"/>
    <property type="match status" value="1"/>
</dbReference>
<dbReference type="GO" id="GO:0019867">
    <property type="term" value="C:outer membrane"/>
    <property type="evidence" value="ECO:0007669"/>
    <property type="project" value="InterPro"/>
</dbReference>
<dbReference type="InterPro" id="IPR011050">
    <property type="entry name" value="Pectin_lyase_fold/virulence"/>
</dbReference>
<dbReference type="Proteomes" id="UP000306196">
    <property type="component" value="Unassembled WGS sequence"/>
</dbReference>
<evidence type="ECO:0000313" key="3">
    <source>
        <dbReference type="EMBL" id="TLD71590.1"/>
    </source>
</evidence>
<evidence type="ECO:0000313" key="4">
    <source>
        <dbReference type="Proteomes" id="UP000306196"/>
    </source>
</evidence>